<dbReference type="AlphaFoldDB" id="A0A1A6G4Q3"/>
<name>A0A1A6G4Q3_ENTMU</name>
<dbReference type="InterPro" id="IPR006660">
    <property type="entry name" value="Arsenate_reductase-like"/>
</dbReference>
<gene>
    <name evidence="4" type="ORF">A5802_002781</name>
    <name evidence="5" type="ORF">C6N14_06720</name>
</gene>
<dbReference type="EMBL" id="PYGR01000021">
    <property type="protein sequence ID" value="PTO35627.1"/>
    <property type="molecule type" value="Genomic_DNA"/>
</dbReference>
<dbReference type="Pfam" id="PF03960">
    <property type="entry name" value="ArsC"/>
    <property type="match status" value="1"/>
</dbReference>
<reference evidence="4 6" key="1">
    <citation type="submission" date="2017-05" db="EMBL/GenBank/DDBJ databases">
        <title>The Genome Sequence of Enterococcus mundtii 6B1_DIV0119.</title>
        <authorList>
            <consortium name="The Broad Institute Genomics Platform"/>
            <consortium name="The Broad Institute Genomic Center for Infectious Diseases"/>
            <person name="Earl A."/>
            <person name="Manson A."/>
            <person name="Schwartman J."/>
            <person name="Gilmore M."/>
            <person name="Abouelleil A."/>
            <person name="Cao P."/>
            <person name="Chapman S."/>
            <person name="Cusick C."/>
            <person name="Shea T."/>
            <person name="Young S."/>
            <person name="Neafsey D."/>
            <person name="Nusbaum C."/>
            <person name="Birren B."/>
        </authorList>
    </citation>
    <scope>NUCLEOTIDE SEQUENCE [LARGE SCALE GENOMIC DNA]</scope>
    <source>
        <strain evidence="4 6">6B1_DIV0119</strain>
    </source>
</reference>
<dbReference type="InterPro" id="IPR036249">
    <property type="entry name" value="Thioredoxin-like_sf"/>
</dbReference>
<dbReference type="InterPro" id="IPR006504">
    <property type="entry name" value="Tscrpt_reg_Spx/MgsR"/>
</dbReference>
<dbReference type="PROSITE" id="PS51353">
    <property type="entry name" value="ARSC"/>
    <property type="match status" value="1"/>
</dbReference>
<comment type="similarity">
    <text evidence="3">Belongs to the ArsC family.</text>
</comment>
<dbReference type="NCBIfam" id="NF002459">
    <property type="entry name" value="PRK01655.1"/>
    <property type="match status" value="1"/>
</dbReference>
<dbReference type="Gene3D" id="3.40.30.10">
    <property type="entry name" value="Glutaredoxin"/>
    <property type="match status" value="1"/>
</dbReference>
<dbReference type="Proteomes" id="UP000244022">
    <property type="component" value="Unassembled WGS sequence"/>
</dbReference>
<evidence type="ECO:0000313" key="7">
    <source>
        <dbReference type="Proteomes" id="UP000244022"/>
    </source>
</evidence>
<evidence type="ECO:0000256" key="2">
    <source>
        <dbReference type="ARBA" id="ARBA00023284"/>
    </source>
</evidence>
<evidence type="ECO:0000313" key="5">
    <source>
        <dbReference type="EMBL" id="PTO35627.1"/>
    </source>
</evidence>
<evidence type="ECO:0000256" key="3">
    <source>
        <dbReference type="PROSITE-ProRule" id="PRU01282"/>
    </source>
</evidence>
<proteinExistence type="inferred from homology"/>
<sequence length="135" mass="15751">MIKLYTSPSCTSCRKAKAWLQTNHLDFEEKNIFAEPLSENEIRQILAATEGGVEDIISTRSKVYEKLGIDFNDLSLKEMIRLFKEYPSLLRRPILLDEKRVLIGFNEDEIRAFIPREIRGVARNLIYMKHSVLYS</sequence>
<dbReference type="CDD" id="cd03032">
    <property type="entry name" value="ArsC_Spx"/>
    <property type="match status" value="1"/>
</dbReference>
<evidence type="ECO:0000313" key="4">
    <source>
        <dbReference type="EMBL" id="OTP25628.1"/>
    </source>
</evidence>
<accession>A0A1A6G4Q3</accession>
<organism evidence="4 6">
    <name type="scientific">Enterococcus mundtii</name>
    <dbReference type="NCBI Taxonomy" id="53346"/>
    <lineage>
        <taxon>Bacteria</taxon>
        <taxon>Bacillati</taxon>
        <taxon>Bacillota</taxon>
        <taxon>Bacilli</taxon>
        <taxon>Lactobacillales</taxon>
        <taxon>Enterococcaceae</taxon>
        <taxon>Enterococcus</taxon>
    </lineage>
</organism>
<dbReference type="Proteomes" id="UP000195024">
    <property type="component" value="Unassembled WGS sequence"/>
</dbReference>
<protein>
    <submittedName>
        <fullName evidence="4">Transcriptional regulator Spx</fullName>
    </submittedName>
</protein>
<evidence type="ECO:0000256" key="1">
    <source>
        <dbReference type="ARBA" id="ARBA00023157"/>
    </source>
</evidence>
<dbReference type="NCBIfam" id="TIGR01617">
    <property type="entry name" value="arsC_related"/>
    <property type="match status" value="1"/>
</dbReference>
<dbReference type="PANTHER" id="PTHR30041:SF7">
    <property type="entry name" value="GLOBAL TRANSCRIPTIONAL REGULATOR SPX"/>
    <property type="match status" value="1"/>
</dbReference>
<keyword evidence="1" id="KW-1015">Disulfide bond</keyword>
<keyword evidence="2" id="KW-0676">Redox-active center</keyword>
<evidence type="ECO:0000313" key="6">
    <source>
        <dbReference type="Proteomes" id="UP000195024"/>
    </source>
</evidence>
<dbReference type="PANTHER" id="PTHR30041">
    <property type="entry name" value="ARSENATE REDUCTASE"/>
    <property type="match status" value="1"/>
</dbReference>
<reference evidence="5 7" key="2">
    <citation type="submission" date="2018-03" db="EMBL/GenBank/DDBJ databases">
        <title>Draft genome sequences of four Enterococcus mundtii strains isolated from beef slaughterhouses in Kenya.</title>
        <authorList>
            <person name="Wambui J."/>
            <person name="Stevens M."/>
            <person name="Njage P."/>
            <person name="Stephan R."/>
            <person name="Tasara T."/>
        </authorList>
    </citation>
    <scope>NUCLEOTIDE SEQUENCE [LARGE SCALE GENOMIC DNA]</scope>
    <source>
        <strain evidence="5 7">H18-EM</strain>
    </source>
</reference>
<dbReference type="RefSeq" id="WP_019724106.1">
    <property type="nucleotide sequence ID" value="NZ_CP025473.1"/>
</dbReference>
<dbReference type="SUPFAM" id="SSF52833">
    <property type="entry name" value="Thioredoxin-like"/>
    <property type="match status" value="1"/>
</dbReference>
<dbReference type="EMBL" id="NGMS01000002">
    <property type="protein sequence ID" value="OTP25628.1"/>
    <property type="molecule type" value="Genomic_DNA"/>
</dbReference>
<comment type="caution">
    <text evidence="4">The sequence shown here is derived from an EMBL/GenBank/DDBJ whole genome shotgun (WGS) entry which is preliminary data.</text>
</comment>